<dbReference type="SMART" id="SM00487">
    <property type="entry name" value="DEXDc"/>
    <property type="match status" value="1"/>
</dbReference>
<comment type="caution">
    <text evidence="6">The sequence shown here is derived from an EMBL/GenBank/DDBJ whole genome shotgun (WGS) entry which is preliminary data.</text>
</comment>
<dbReference type="CDD" id="cd17923">
    <property type="entry name" value="DEXHc_Hrq1-like"/>
    <property type="match status" value="1"/>
</dbReference>
<keyword evidence="1" id="KW-0547">Nucleotide-binding</keyword>
<feature type="domain" description="Helicase C-terminal" evidence="5">
    <location>
        <begin position="918"/>
        <end position="1071"/>
    </location>
</feature>
<dbReference type="Gene3D" id="3.40.50.300">
    <property type="entry name" value="P-loop containing nucleotide triphosphate hydrolases"/>
    <property type="match status" value="2"/>
</dbReference>
<dbReference type="GO" id="GO:0003677">
    <property type="term" value="F:DNA binding"/>
    <property type="evidence" value="ECO:0007669"/>
    <property type="project" value="TreeGrafter"/>
</dbReference>
<dbReference type="Proteomes" id="UP000287224">
    <property type="component" value="Unassembled WGS sequence"/>
</dbReference>
<dbReference type="RefSeq" id="WP_126600488.1">
    <property type="nucleotide sequence ID" value="NZ_BIFQ01000002.1"/>
</dbReference>
<feature type="domain" description="Helicase ATP-binding" evidence="4">
    <location>
        <begin position="104"/>
        <end position="290"/>
    </location>
</feature>
<accession>A0A401ZMN5</accession>
<gene>
    <name evidence="6" type="ORF">KDAU_54700</name>
</gene>
<evidence type="ECO:0000313" key="7">
    <source>
        <dbReference type="Proteomes" id="UP000287224"/>
    </source>
</evidence>
<dbReference type="Gene3D" id="3.40.960.10">
    <property type="entry name" value="VSR Endonuclease"/>
    <property type="match status" value="1"/>
</dbReference>
<dbReference type="GO" id="GO:0005524">
    <property type="term" value="F:ATP binding"/>
    <property type="evidence" value="ECO:0007669"/>
    <property type="project" value="UniProtKB-KW"/>
</dbReference>
<evidence type="ECO:0000259" key="5">
    <source>
        <dbReference type="PROSITE" id="PS51194"/>
    </source>
</evidence>
<dbReference type="GO" id="GO:0016887">
    <property type="term" value="F:ATP hydrolysis activity"/>
    <property type="evidence" value="ECO:0007669"/>
    <property type="project" value="TreeGrafter"/>
</dbReference>
<keyword evidence="2" id="KW-0067">ATP-binding</keyword>
<dbReference type="Pfam" id="PF00271">
    <property type="entry name" value="Helicase_C"/>
    <property type="match status" value="1"/>
</dbReference>
<dbReference type="SMART" id="SM00490">
    <property type="entry name" value="HELICc"/>
    <property type="match status" value="1"/>
</dbReference>
<keyword evidence="3" id="KW-0175">Coiled coil</keyword>
<dbReference type="PROSITE" id="PS51194">
    <property type="entry name" value="HELICASE_CTER"/>
    <property type="match status" value="1"/>
</dbReference>
<dbReference type="OrthoDB" id="9774462at2"/>
<dbReference type="InterPro" id="IPR027417">
    <property type="entry name" value="P-loop_NTPase"/>
</dbReference>
<keyword evidence="6" id="KW-0347">Helicase</keyword>
<dbReference type="InterPro" id="IPR001650">
    <property type="entry name" value="Helicase_C-like"/>
</dbReference>
<keyword evidence="7" id="KW-1185">Reference proteome</keyword>
<keyword evidence="6" id="KW-0378">Hydrolase</keyword>
<dbReference type="PROSITE" id="PS51192">
    <property type="entry name" value="HELICASE_ATP_BIND_1"/>
    <property type="match status" value="1"/>
</dbReference>
<dbReference type="Pfam" id="PF00270">
    <property type="entry name" value="DEAD"/>
    <property type="match status" value="1"/>
</dbReference>
<sequence>MPDNTIFQFRDQLIHDYASYIQSFIQIRDTTIRDFVEGKLREGVLWPEPLIQLNPLFEPGEPIDELVAQGILHRECARIFRSGKSASNDLGAPLRLHRHQAEAIRVARQGASYVLTTGTGSGKSLSYIIPIVDHVLRQGSGKGIKAIVVYPMNALANSQLKELEKFLEYGYAGRRSPVTFARYTGQESDEQRQQIIAQPPDILLTNYVMLELILTRSVERPLISLPNLQFLVLDELHTYRGRQGSDVALLVRRVRDRLAAGDLQCIGTSATLAGAGRYEEQQAEVARMATQIFGTEVRPEHIIGETLIPTTRVTERDEQFQRRLSERVLDRAYQPPRDYQSFIQDPLSIWIESTFGITERDGRFVRTVPKSIEGERGAAAELSQLTGAPLERCIAAIQQTLLAGYECEPHPETGRPPFAFRLHQFISKGDTLYASLEARRYLTLQRQQFVPGTREQMHVLLPLVFCRECGQEYYCVRIRDQRFVPRALNDHVDDESQIGFLYYSPDHPWPQEGEAQLERLPDSWIEETKSGVRVRSSRRKDLPLALRVHPDGSFRESSDTTPAEDELACHFVPAPFRFCLHCGVTYGSRQSDDFAKLASLSSEGRSTATTILSLSAIRRLREDPRGAIPAKMLSFTDNRQDASLQAGHFNDFIEVGVLRSALYHAVQQRGSDGLQHDELTQQVFASLALPLDRYASDPAVKYQALNDTKQALRQVLGYHLYRDLKRGWRITSPNLEQCGLLKIQYRSLEEVCEDEEVWSQCHGALSTASPQTRARVGKVLLDYMRRELAIKVDYLDQEFQERVQQKSNQFLISPWALDENETKVHASILFPRPSESRDYGGNVYLSARGGFGQYLRRRSTFEEFQEKLRLEDTDLIIRHLLEGLRVAGLVERVMEPRSDKEVPGYQLPASAMIWLAGDGTQAFYDPIRIPRESSSGHGTNPFFVEFYRATAKNLESLRAYEHTAQVPYDLRVQREEDFRANKIPILYCSPTMELGVDIAELNVVNMRNIPPTPANYAQRSGRAGRSGQPALVFTYCSTGSPHDQYFFKRPENMVAGAVTPPRLDLANEDLVRAHIHAIWLTETGLSLGRSLKDLLDVSGEDPSLELLDWVQDSIEDPAAKKRARQRAAHVLLMLRQELSGVGWYTEDEWLERVLDQVAWQFNATCKRWRLLYRAALDQARQQSAIMLDASRSQADKDQAKRLRAEAESQLSLLTDVASLEQSDFYSYRYFATEGFLPGYNFPRLPLSAYIPGRRVRQQARDEYLSRPRFLAISEFGPRAIVYHEGSRYLINRVILSLEDSEKLTTSGVKQCEHCGYLHPLQDGVGVDICEQCGAQLPIPLRNLFRLQNVATQRREKINSDEEERVRLGYEIRTAVRFSEYEGQTSVRVGLAMPPAGENGTGEASEPVAKLTYNHSARLWRINLGWVRRKNKQQHGFVLDLERGYWAKNEQAVDEPDDPMSPRTARVIPYVEDSRNCLIFEPALQQSLKVMASLQSALKSAIQIRYQLEDNELAAEPLPDEQVRRSILFYESAEGGAGVLQRLLEEPNAMREVAREALRLCHFDPDTGEDLHHAPRAQENCEAACYDCLLSYYNQRDHLLLDRFAIRPFLFQLAQGQVAISPTGNARSEHLEQLSRQAGSGLEREWLRFLDERNCRLPSHAQQLVESCGTRPDFLYDSEGVAIYIDGPHHLYPERQARDAQQAECLEDLGYFVLRFAHQQDWAALLAQYPHIFGRPE</sequence>
<feature type="coiled-coil region" evidence="3">
    <location>
        <begin position="1189"/>
        <end position="1216"/>
    </location>
</feature>
<dbReference type="PANTHER" id="PTHR47962">
    <property type="entry name" value="ATP-DEPENDENT HELICASE LHR-RELATED-RELATED"/>
    <property type="match status" value="1"/>
</dbReference>
<evidence type="ECO:0000259" key="4">
    <source>
        <dbReference type="PROSITE" id="PS51192"/>
    </source>
</evidence>
<dbReference type="InterPro" id="IPR011545">
    <property type="entry name" value="DEAD/DEAH_box_helicase_dom"/>
</dbReference>
<dbReference type="GO" id="GO:0004386">
    <property type="term" value="F:helicase activity"/>
    <property type="evidence" value="ECO:0007669"/>
    <property type="project" value="UniProtKB-KW"/>
</dbReference>
<dbReference type="InterPro" id="IPR052511">
    <property type="entry name" value="ATP-dep_Helicase"/>
</dbReference>
<dbReference type="InterPro" id="IPR018973">
    <property type="entry name" value="MZB"/>
</dbReference>
<dbReference type="SUPFAM" id="SSF52540">
    <property type="entry name" value="P-loop containing nucleoside triphosphate hydrolases"/>
    <property type="match status" value="2"/>
</dbReference>
<dbReference type="InterPro" id="IPR014001">
    <property type="entry name" value="Helicase_ATP-bd"/>
</dbReference>
<dbReference type="EMBL" id="BIFQ01000002">
    <property type="protein sequence ID" value="GCE08141.1"/>
    <property type="molecule type" value="Genomic_DNA"/>
</dbReference>
<evidence type="ECO:0000256" key="1">
    <source>
        <dbReference type="ARBA" id="ARBA00022741"/>
    </source>
</evidence>
<proteinExistence type="predicted"/>
<organism evidence="6 7">
    <name type="scientific">Dictyobacter aurantiacus</name>
    <dbReference type="NCBI Taxonomy" id="1936993"/>
    <lineage>
        <taxon>Bacteria</taxon>
        <taxon>Bacillati</taxon>
        <taxon>Chloroflexota</taxon>
        <taxon>Ktedonobacteria</taxon>
        <taxon>Ktedonobacterales</taxon>
        <taxon>Dictyobacteraceae</taxon>
        <taxon>Dictyobacter</taxon>
    </lineage>
</organism>
<evidence type="ECO:0000256" key="3">
    <source>
        <dbReference type="SAM" id="Coils"/>
    </source>
</evidence>
<evidence type="ECO:0000256" key="2">
    <source>
        <dbReference type="ARBA" id="ARBA00022840"/>
    </source>
</evidence>
<name>A0A401ZMN5_9CHLR</name>
<reference evidence="7" key="1">
    <citation type="submission" date="2018-12" db="EMBL/GenBank/DDBJ databases">
        <title>Tengunoibacter tsumagoiensis gen. nov., sp. nov., Dictyobacter kobayashii sp. nov., D. alpinus sp. nov., and D. joshuensis sp. nov. and description of Dictyobacteraceae fam. nov. within the order Ktedonobacterales isolated from Tengu-no-mugimeshi.</title>
        <authorList>
            <person name="Wang C.M."/>
            <person name="Zheng Y."/>
            <person name="Sakai Y."/>
            <person name="Toyoda A."/>
            <person name="Minakuchi Y."/>
            <person name="Abe K."/>
            <person name="Yokota A."/>
            <person name="Yabe S."/>
        </authorList>
    </citation>
    <scope>NUCLEOTIDE SEQUENCE [LARGE SCALE GENOMIC DNA]</scope>
    <source>
        <strain evidence="7">S-27</strain>
    </source>
</reference>
<dbReference type="Pfam" id="PF09369">
    <property type="entry name" value="MZB"/>
    <property type="match status" value="1"/>
</dbReference>
<protein>
    <submittedName>
        <fullName evidence="6">RNA helicase</fullName>
    </submittedName>
</protein>
<dbReference type="PANTHER" id="PTHR47962:SF5">
    <property type="entry name" value="ATP-DEPENDENT HELICASE LHR-RELATED"/>
    <property type="match status" value="1"/>
</dbReference>
<evidence type="ECO:0000313" key="6">
    <source>
        <dbReference type="EMBL" id="GCE08141.1"/>
    </source>
</evidence>